<dbReference type="OrthoDB" id="312503at2157"/>
<feature type="region of interest" description="Disordered" evidence="1">
    <location>
        <begin position="23"/>
        <end position="43"/>
    </location>
</feature>
<dbReference type="GeneID" id="56084684"/>
<dbReference type="RefSeq" id="WP_179918599.1">
    <property type="nucleotide sequence ID" value="NZ_CP058909.1"/>
</dbReference>
<dbReference type="PANTHER" id="PTHR17985:SF8">
    <property type="entry name" value="TRANSPORT AND GOLGI ORGANIZATION PROTEIN 2 HOMOLOG"/>
    <property type="match status" value="1"/>
</dbReference>
<proteinExistence type="predicted"/>
<keyword evidence="3" id="KW-1185">Reference proteome</keyword>
<accession>A0A7D5TE29</accession>
<protein>
    <submittedName>
        <fullName evidence="2">NRDE family protein</fullName>
    </submittedName>
</protein>
<name>A0A7D5TE29_9EURY</name>
<dbReference type="PANTHER" id="PTHR17985">
    <property type="entry name" value="SER/THR-RICH PROTEIN T10 IN DGCR REGION"/>
    <property type="match status" value="1"/>
</dbReference>
<evidence type="ECO:0000313" key="2">
    <source>
        <dbReference type="EMBL" id="QLH83555.1"/>
    </source>
</evidence>
<dbReference type="EMBL" id="CP058909">
    <property type="protein sequence ID" value="QLH83555.1"/>
    <property type="molecule type" value="Genomic_DNA"/>
</dbReference>
<dbReference type="AlphaFoldDB" id="A0A7D5TE29"/>
<dbReference type="KEGG" id="hpel:HZS54_18805"/>
<sequence length="247" mass="27119">MCTLVFAWQVFPDAPVVAAANRDEALDRPSRPPEVIEESPRVVAPRDEEAGGTWIGYNDEGVFVAITNRWTGREPAGDRSRGQLVRDALRQSSAEEAARLVERELDDREYDGFNLVLADASAALLVEWDGETRRVRNFDPGVHVVVNVGADGDYAIPESRAEAGRAQAENAGKIASALQVEPGETSTGWLDRAADVISDHDYGVCVHRDRFGTRSSSLVEIGREGSRYRYADGPPCETDYRDVEGQI</sequence>
<dbReference type="Gene3D" id="3.60.60.10">
    <property type="entry name" value="Penicillin V Acylase, Chain A"/>
    <property type="match status" value="1"/>
</dbReference>
<evidence type="ECO:0000256" key="1">
    <source>
        <dbReference type="SAM" id="MobiDB-lite"/>
    </source>
</evidence>
<organism evidence="2 3">
    <name type="scientific">Halosimplex pelagicum</name>
    <dbReference type="NCBI Taxonomy" id="869886"/>
    <lineage>
        <taxon>Archaea</taxon>
        <taxon>Methanobacteriati</taxon>
        <taxon>Methanobacteriota</taxon>
        <taxon>Stenosarchaea group</taxon>
        <taxon>Halobacteria</taxon>
        <taxon>Halobacteriales</taxon>
        <taxon>Haloarculaceae</taxon>
        <taxon>Halosimplex</taxon>
    </lineage>
</organism>
<evidence type="ECO:0000313" key="3">
    <source>
        <dbReference type="Proteomes" id="UP000509346"/>
    </source>
</evidence>
<dbReference type="Proteomes" id="UP000509346">
    <property type="component" value="Chromosome"/>
</dbReference>
<dbReference type="Pfam" id="PF05742">
    <property type="entry name" value="TANGO2"/>
    <property type="match status" value="1"/>
</dbReference>
<gene>
    <name evidence="2" type="ORF">HZS54_18805</name>
</gene>
<reference evidence="2 3" key="1">
    <citation type="submission" date="2020-07" db="EMBL/GenBank/DDBJ databases">
        <title>Halosimplex litoreum sp. nov. and Halosimplex rubrum sp. nov., isolated from different salt environments.</title>
        <authorList>
            <person name="Cui H."/>
        </authorList>
    </citation>
    <scope>NUCLEOTIDE SEQUENCE [LARGE SCALE GENOMIC DNA]</scope>
    <source>
        <strain evidence="2 3">R2</strain>
    </source>
</reference>
<dbReference type="InterPro" id="IPR008551">
    <property type="entry name" value="TANGO2"/>
</dbReference>